<reference evidence="2 3" key="1">
    <citation type="journal article" date="2014" name="Nat. Commun.">
        <title>Molecular traces of alternative social organization in a termite genome.</title>
        <authorList>
            <person name="Terrapon N."/>
            <person name="Li C."/>
            <person name="Robertson H.M."/>
            <person name="Ji L."/>
            <person name="Meng X."/>
            <person name="Booth W."/>
            <person name="Chen Z."/>
            <person name="Childers C.P."/>
            <person name="Glastad K.M."/>
            <person name="Gokhale K."/>
            <person name="Gowin J."/>
            <person name="Gronenberg W."/>
            <person name="Hermansen R.A."/>
            <person name="Hu H."/>
            <person name="Hunt B.G."/>
            <person name="Huylmans A.K."/>
            <person name="Khalil S.M."/>
            <person name="Mitchell R.D."/>
            <person name="Munoz-Torres M.C."/>
            <person name="Mustard J.A."/>
            <person name="Pan H."/>
            <person name="Reese J.T."/>
            <person name="Scharf M.E."/>
            <person name="Sun F."/>
            <person name="Vogel H."/>
            <person name="Xiao J."/>
            <person name="Yang W."/>
            <person name="Yang Z."/>
            <person name="Yang Z."/>
            <person name="Zhou J."/>
            <person name="Zhu J."/>
            <person name="Brent C.S."/>
            <person name="Elsik C.G."/>
            <person name="Goodisman M.A."/>
            <person name="Liberles D.A."/>
            <person name="Roe R.M."/>
            <person name="Vargo E.L."/>
            <person name="Vilcinskas A."/>
            <person name="Wang J."/>
            <person name="Bornberg-Bauer E."/>
            <person name="Korb J."/>
            <person name="Zhang G."/>
            <person name="Liebig J."/>
        </authorList>
    </citation>
    <scope>NUCLEOTIDE SEQUENCE [LARGE SCALE GENOMIC DNA]</scope>
    <source>
        <tissue evidence="2">Whole organism</tissue>
    </source>
</reference>
<proteinExistence type="predicted"/>
<protein>
    <recommendedName>
        <fullName evidence="1">CHK kinase-like domain-containing protein</fullName>
    </recommendedName>
</protein>
<evidence type="ECO:0000313" key="3">
    <source>
        <dbReference type="Proteomes" id="UP000027135"/>
    </source>
</evidence>
<dbReference type="InterPro" id="IPR011009">
    <property type="entry name" value="Kinase-like_dom_sf"/>
</dbReference>
<feature type="domain" description="CHK kinase-like" evidence="1">
    <location>
        <begin position="136"/>
        <end position="329"/>
    </location>
</feature>
<dbReference type="InterPro" id="IPR015897">
    <property type="entry name" value="CHK_kinase-like"/>
</dbReference>
<dbReference type="OMA" id="DQACMER"/>
<dbReference type="AlphaFoldDB" id="A0A067RI11"/>
<sequence>MESGTFERPSWLEAEFIEEALHSREEYEGVSVVDSKVQLAAGKGDNYTSVIHRVTIQFKRKNNDETTERTSLIIKSLSSIEIMAKFLSDFKVFEKETAIYQVTIPAMFRLLRQHDERRQIHCLTPFCYKTSRPHTLILEDLMTSGFKMADRRARLDLAHCKMTVKNLARFHAMSLALYDEDPTSMDEYSEKVYNDTSREMMMNFITSAINALANVVERWPGFEKYGDKFRRLLPTIWDRMMEIVKPKPNSLSVLNHGDCWVNNLMFHYCPATGTVDDVKFVDFQLSRYSSPALDLQYFVYTSPSEDIRSNYTELLLEEYHKELQDTLKILHCEHHEFTIDQLKEEFEEKSLFGLIAAATVLSAVVADPNDVMDLENVKEDGSNMDLKLVEKPLSGRRYKQALEKLIPHFEKKGLL</sequence>
<dbReference type="EMBL" id="KK852498">
    <property type="protein sequence ID" value="KDR22623.1"/>
    <property type="molecule type" value="Genomic_DNA"/>
</dbReference>
<dbReference type="PANTHER" id="PTHR11012">
    <property type="entry name" value="PROTEIN KINASE-LIKE DOMAIN-CONTAINING"/>
    <property type="match status" value="1"/>
</dbReference>
<dbReference type="SUPFAM" id="SSF56112">
    <property type="entry name" value="Protein kinase-like (PK-like)"/>
    <property type="match status" value="1"/>
</dbReference>
<evidence type="ECO:0000313" key="2">
    <source>
        <dbReference type="EMBL" id="KDR22623.1"/>
    </source>
</evidence>
<accession>A0A067RI11</accession>
<dbReference type="InterPro" id="IPR004119">
    <property type="entry name" value="EcKL"/>
</dbReference>
<dbReference type="eggNOG" id="ENOG502RZD1">
    <property type="taxonomic scope" value="Eukaryota"/>
</dbReference>
<evidence type="ECO:0000259" key="1">
    <source>
        <dbReference type="SMART" id="SM00587"/>
    </source>
</evidence>
<name>A0A067RI11_ZOONE</name>
<dbReference type="Pfam" id="PF02958">
    <property type="entry name" value="EcKL"/>
    <property type="match status" value="1"/>
</dbReference>
<dbReference type="STRING" id="136037.A0A067RI11"/>
<dbReference type="SMART" id="SM00587">
    <property type="entry name" value="CHK"/>
    <property type="match status" value="1"/>
</dbReference>
<dbReference type="InParanoid" id="A0A067RI11"/>
<dbReference type="Proteomes" id="UP000027135">
    <property type="component" value="Unassembled WGS sequence"/>
</dbReference>
<organism evidence="2 3">
    <name type="scientific">Zootermopsis nevadensis</name>
    <name type="common">Dampwood termite</name>
    <dbReference type="NCBI Taxonomy" id="136037"/>
    <lineage>
        <taxon>Eukaryota</taxon>
        <taxon>Metazoa</taxon>
        <taxon>Ecdysozoa</taxon>
        <taxon>Arthropoda</taxon>
        <taxon>Hexapoda</taxon>
        <taxon>Insecta</taxon>
        <taxon>Pterygota</taxon>
        <taxon>Neoptera</taxon>
        <taxon>Polyneoptera</taxon>
        <taxon>Dictyoptera</taxon>
        <taxon>Blattodea</taxon>
        <taxon>Blattoidea</taxon>
        <taxon>Termitoidae</taxon>
        <taxon>Termopsidae</taxon>
        <taxon>Zootermopsis</taxon>
    </lineage>
</organism>
<dbReference type="Gene3D" id="3.90.1200.10">
    <property type="match status" value="1"/>
</dbReference>
<gene>
    <name evidence="2" type="ORF">L798_12753</name>
</gene>
<dbReference type="PANTHER" id="PTHR11012:SF56">
    <property type="entry name" value="CHK KINASE-LIKE DOMAIN-CONTAINING PROTEIN-RELATED"/>
    <property type="match status" value="1"/>
</dbReference>
<keyword evidence="3" id="KW-1185">Reference proteome</keyword>